<feature type="repeat" description="WD" evidence="3">
    <location>
        <begin position="220"/>
        <end position="252"/>
    </location>
</feature>
<keyword evidence="1 3" id="KW-0853">WD repeat</keyword>
<dbReference type="InterPro" id="IPR019775">
    <property type="entry name" value="WD40_repeat_CS"/>
</dbReference>
<dbReference type="PROSITE" id="PS00678">
    <property type="entry name" value="WD_REPEATS_1"/>
    <property type="match status" value="1"/>
</dbReference>
<dbReference type="EMBL" id="JAOPGA020000870">
    <property type="protein sequence ID" value="KAL0482563.1"/>
    <property type="molecule type" value="Genomic_DNA"/>
</dbReference>
<feature type="repeat" description="WD" evidence="3">
    <location>
        <begin position="481"/>
        <end position="515"/>
    </location>
</feature>
<dbReference type="Pfam" id="PF21889">
    <property type="entry name" value="TPR1-like_2nd"/>
    <property type="match status" value="1"/>
</dbReference>
<sequence length="515" mass="58472">MRQQDDTVQDHTRFNLRKSDLVRVIVQALDSLSYHESAKILEKESGYRLHSEEITQFREGIMIGDWDKVSSSLKVLNIEDDEKETCVKFLINKQKYLEQLEKMNINDALSTLRKELSPNATDPNQLHKLASLLMCSNQNDLYNKAGWDGSSGRSRKDLIDDLHKYIPPALMVPENRLEKLLLQAVEYQKQSCLIGDDSSLSLLYEQTSQSVLPTETTHTLEHHTDEVWHVQFSPDGKLIITTSADHTAILYETSKLHTPKCILRGHSDTVSYARFSPDSKRVLTCSEDRSVKLWNVQTGDCVATFSRHKRAVSAVAWLPNGKMFISAGGGSDRSVRKWSLDTFQQVSCLKVDYHIYDLIVDKNGRIIILGHNKKIYIYEELDEDPVHTLSASDFMTSLDVSSDGKFLLAGISREDKEGTGSVYIWDLTENKMLRELEGYPQTKFVIRSTFSGKNSSYVLCGGEDGKIYIWERNTGKLHSSLDGHISTVSCVAWNYAHPHMFASCSDDSTVRIWSK</sequence>
<dbReference type="PANTHER" id="PTHR22838">
    <property type="entry name" value="WD REPEAT PROTEIN 26-RELATED"/>
    <property type="match status" value="1"/>
</dbReference>
<comment type="caution">
    <text evidence="5">The sequence shown here is derived from an EMBL/GenBank/DDBJ whole genome shotgun (WGS) entry which is preliminary data.</text>
</comment>
<dbReference type="CDD" id="cd00200">
    <property type="entry name" value="WD40"/>
    <property type="match status" value="1"/>
</dbReference>
<keyword evidence="2" id="KW-0677">Repeat</keyword>
<dbReference type="PANTHER" id="PTHR22838:SF0">
    <property type="entry name" value="WD REPEAT-CONTAINING PROTEIN 26"/>
    <property type="match status" value="1"/>
</dbReference>
<dbReference type="Proteomes" id="UP001431209">
    <property type="component" value="Unassembled WGS sequence"/>
</dbReference>
<evidence type="ECO:0000256" key="1">
    <source>
        <dbReference type="ARBA" id="ARBA00022574"/>
    </source>
</evidence>
<organism evidence="5 6">
    <name type="scientific">Acrasis kona</name>
    <dbReference type="NCBI Taxonomy" id="1008807"/>
    <lineage>
        <taxon>Eukaryota</taxon>
        <taxon>Discoba</taxon>
        <taxon>Heterolobosea</taxon>
        <taxon>Tetramitia</taxon>
        <taxon>Eutetramitia</taxon>
        <taxon>Acrasidae</taxon>
        <taxon>Acrasis</taxon>
    </lineage>
</organism>
<evidence type="ECO:0000259" key="4">
    <source>
        <dbReference type="PROSITE" id="PS50897"/>
    </source>
</evidence>
<name>A0AAW2YZY7_9EUKA</name>
<dbReference type="Pfam" id="PF23627">
    <property type="entry name" value="LisH_WDR26"/>
    <property type="match status" value="1"/>
</dbReference>
<dbReference type="PROSITE" id="PS50897">
    <property type="entry name" value="CTLH"/>
    <property type="match status" value="1"/>
</dbReference>
<evidence type="ECO:0000313" key="6">
    <source>
        <dbReference type="Proteomes" id="UP001431209"/>
    </source>
</evidence>
<dbReference type="InterPro" id="IPR015943">
    <property type="entry name" value="WD40/YVTN_repeat-like_dom_sf"/>
</dbReference>
<accession>A0AAW2YZY7</accession>
<dbReference type="AlphaFoldDB" id="A0AAW2YZY7"/>
<dbReference type="Gene3D" id="2.130.10.10">
    <property type="entry name" value="YVTN repeat-like/Quinoprotein amine dehydrogenase"/>
    <property type="match status" value="2"/>
</dbReference>
<dbReference type="PROSITE" id="PS50896">
    <property type="entry name" value="LISH"/>
    <property type="match status" value="1"/>
</dbReference>
<dbReference type="PROSITE" id="PS50082">
    <property type="entry name" value="WD_REPEATS_2"/>
    <property type="match status" value="4"/>
</dbReference>
<protein>
    <recommendedName>
        <fullName evidence="4">CTLH domain-containing protein</fullName>
    </recommendedName>
</protein>
<dbReference type="SUPFAM" id="SSF50978">
    <property type="entry name" value="WD40 repeat-like"/>
    <property type="match status" value="1"/>
</dbReference>
<dbReference type="SMART" id="SM00320">
    <property type="entry name" value="WD40"/>
    <property type="match status" value="7"/>
</dbReference>
<proteinExistence type="predicted"/>
<dbReference type="Pfam" id="PF00400">
    <property type="entry name" value="WD40"/>
    <property type="match status" value="6"/>
</dbReference>
<dbReference type="InterPro" id="IPR001680">
    <property type="entry name" value="WD40_rpt"/>
</dbReference>
<evidence type="ECO:0000256" key="3">
    <source>
        <dbReference type="PROSITE-ProRule" id="PRU00221"/>
    </source>
</evidence>
<feature type="repeat" description="WD" evidence="3">
    <location>
        <begin position="305"/>
        <end position="348"/>
    </location>
</feature>
<keyword evidence="6" id="KW-1185">Reference proteome</keyword>
<feature type="domain" description="CTLH" evidence="4">
    <location>
        <begin position="50"/>
        <end position="107"/>
    </location>
</feature>
<dbReference type="InterPro" id="IPR036322">
    <property type="entry name" value="WD40_repeat_dom_sf"/>
</dbReference>
<gene>
    <name evidence="5" type="ORF">AKO1_014459</name>
</gene>
<dbReference type="InterPro" id="IPR006595">
    <property type="entry name" value="CTLH_C"/>
</dbReference>
<reference evidence="5 6" key="1">
    <citation type="submission" date="2024-03" db="EMBL/GenBank/DDBJ databases">
        <title>The Acrasis kona genome and developmental transcriptomes reveal deep origins of eukaryotic multicellular pathways.</title>
        <authorList>
            <person name="Sheikh S."/>
            <person name="Fu C.-J."/>
            <person name="Brown M.W."/>
            <person name="Baldauf S.L."/>
        </authorList>
    </citation>
    <scope>NUCLEOTIDE SEQUENCE [LARGE SCALE GENOMIC DNA]</scope>
    <source>
        <strain evidence="5 6">ATCC MYA-3509</strain>
    </source>
</reference>
<dbReference type="InterPro" id="IPR051350">
    <property type="entry name" value="WD_repeat-ST_regulator"/>
</dbReference>
<dbReference type="InterPro" id="IPR054080">
    <property type="entry name" value="TPR1-like_2nd"/>
</dbReference>
<feature type="repeat" description="WD" evidence="3">
    <location>
        <begin position="263"/>
        <end position="304"/>
    </location>
</feature>
<evidence type="ECO:0000256" key="2">
    <source>
        <dbReference type="ARBA" id="ARBA00022737"/>
    </source>
</evidence>
<evidence type="ECO:0000313" key="5">
    <source>
        <dbReference type="EMBL" id="KAL0482563.1"/>
    </source>
</evidence>
<dbReference type="InterPro" id="IPR006594">
    <property type="entry name" value="LisH"/>
</dbReference>
<dbReference type="PROSITE" id="PS50294">
    <property type="entry name" value="WD_REPEATS_REGION"/>
    <property type="match status" value="3"/>
</dbReference>